<feature type="binding site" evidence="13">
    <location>
        <begin position="602"/>
        <end position="604"/>
    </location>
    <ligand>
        <name>NADP(+)</name>
        <dbReference type="ChEBI" id="CHEBI:58349"/>
    </ligand>
</feature>
<dbReference type="GO" id="GO:0004450">
    <property type="term" value="F:isocitrate dehydrogenase (NADP+) activity"/>
    <property type="evidence" value="ECO:0007669"/>
    <property type="project" value="UniProtKB-EC"/>
</dbReference>
<evidence type="ECO:0000256" key="13">
    <source>
        <dbReference type="PIRSR" id="PIRSR009407-4"/>
    </source>
</evidence>
<keyword evidence="6 9" id="KW-0560">Oxidoreductase</keyword>
<evidence type="ECO:0000256" key="8">
    <source>
        <dbReference type="ARBA" id="ARBA00046318"/>
    </source>
</evidence>
<keyword evidence="5 9" id="KW-0521">NADP</keyword>
<evidence type="ECO:0000256" key="5">
    <source>
        <dbReference type="ARBA" id="ARBA00022857"/>
    </source>
</evidence>
<evidence type="ECO:0000313" key="16">
    <source>
        <dbReference type="Proteomes" id="UP000184432"/>
    </source>
</evidence>
<reference evidence="16" key="1">
    <citation type="submission" date="2016-11" db="EMBL/GenBank/DDBJ databases">
        <authorList>
            <person name="Varghese N."/>
            <person name="Submissions S."/>
        </authorList>
    </citation>
    <scope>NUCLEOTIDE SEQUENCE [LARGE SCALE GENOMIC DNA]</scope>
    <source>
        <strain evidence="16">DSM 22623</strain>
    </source>
</reference>
<accession>A0A1M6G191</accession>
<sequence>MGVNTSKIVYTKTDEAPALATYSFLPIVKKFTKSANIDIETKDISLAARILANFPEKLSDKQKQADALAELGELAQKPEANIIKLPNISASIPQLKAAIAELQLQGFDLPNYPEEPENDFEKDIKSRYDKIKGSAVNPVLREGNSDRRAPKPVKQYARKNPHSMGEWSADSKTHVATMSSGDFRSNEKSLTISQAGDVRIEFVDDSGSVTVLKEKTPLLEGEVIDATVMSKKALIAFLEEQIADAKDKNVLFSLHMKATMMKVSDPIIFGHAVEIFFKDVFSKHAETLEEIGVEVNNGFGDLINKLKRLPDAKRAEVEADIKACYENRPKLAMVNSDQGITNLHVPSDVIIDASMPAMIRNSGQMWDTNGDTQDTKAVIPDSSYAGIYQETIDFCKKNGAFDPVTMGTVPNVGLMAKKAEEYGSHDKTFEITGNGTVRIVDASGNTLIEHTVEQGDIWRMCQTKDAPIKDWVKLAVNRAKATNTPAVFWLDQNRAHDAELIKKVNAYLPAHDTTGLDIRIMSPVEATRFSLERIKEGKDTISVTGNVLRDYNTDLFPILELGTSAKMLSIVPLMNGGGLFETGAGGSAPKHVQQFNKEGHLRWDSLGEFLALAVSLEHLGEVNNNPKALVIAEALDEATIKFLDNKKSPSRKVNELDNRGSHYYLALYWAQALAAQDKDADLKNEFETIANALANNETIIINELNDAQGSAVDMGGYYWPNVSKVSNAMRPSETLNNIIG</sequence>
<dbReference type="Gene3D" id="3.40.718.10">
    <property type="entry name" value="Isopropylmalate Dehydrogenase"/>
    <property type="match status" value="1"/>
</dbReference>
<evidence type="ECO:0000256" key="12">
    <source>
        <dbReference type="PIRSR" id="PIRSR009407-3"/>
    </source>
</evidence>
<dbReference type="STRING" id="570521.SAMN04488508_10517"/>
<dbReference type="RefSeq" id="WP_073316233.1">
    <property type="nucleotide sequence ID" value="NZ_FQYP01000005.1"/>
</dbReference>
<comment type="catalytic activity">
    <reaction evidence="7 9">
        <text>D-threo-isocitrate + NADP(+) = 2-oxoglutarate + CO2 + NADPH</text>
        <dbReference type="Rhea" id="RHEA:19629"/>
        <dbReference type="ChEBI" id="CHEBI:15562"/>
        <dbReference type="ChEBI" id="CHEBI:16526"/>
        <dbReference type="ChEBI" id="CHEBI:16810"/>
        <dbReference type="ChEBI" id="CHEBI:57783"/>
        <dbReference type="ChEBI" id="CHEBI:58349"/>
        <dbReference type="EC" id="1.1.1.42"/>
    </reaction>
</comment>
<evidence type="ECO:0000256" key="4">
    <source>
        <dbReference type="ARBA" id="ARBA00022842"/>
    </source>
</evidence>
<dbReference type="PANTHER" id="PTHR36999">
    <property type="entry name" value="ISOCITRATE DEHYDROGENASE [NADP]"/>
    <property type="match status" value="1"/>
</dbReference>
<dbReference type="Pfam" id="PF03971">
    <property type="entry name" value="IDH"/>
    <property type="match status" value="1"/>
</dbReference>
<keyword evidence="4 12" id="KW-0460">Magnesium</keyword>
<feature type="binding site" evidence="11">
    <location>
        <begin position="134"/>
        <end position="141"/>
    </location>
    <ligand>
        <name>substrate</name>
    </ligand>
</feature>
<feature type="binding site" evidence="13">
    <location>
        <position position="651"/>
    </location>
    <ligand>
        <name>NADP(+)</name>
        <dbReference type="ChEBI" id="CHEBI:58349"/>
    </ligand>
</feature>
<dbReference type="AlphaFoldDB" id="A0A1M6G191"/>
<name>A0A1M6G191_9FLAO</name>
<keyword evidence="3 12" id="KW-0479">Metal-binding</keyword>
<comment type="similarity">
    <text evidence="8 9">Belongs to the monomeric-type IDH family.</text>
</comment>
<dbReference type="NCBIfam" id="TIGR00178">
    <property type="entry name" value="monomer_idh"/>
    <property type="match status" value="1"/>
</dbReference>
<dbReference type="EMBL" id="FQYP01000005">
    <property type="protein sequence ID" value="SHJ03751.1"/>
    <property type="molecule type" value="Genomic_DNA"/>
</dbReference>
<feature type="region of interest" description="Disordered" evidence="14">
    <location>
        <begin position="140"/>
        <end position="171"/>
    </location>
</feature>
<feature type="binding site" evidence="13">
    <location>
        <position position="591"/>
    </location>
    <ligand>
        <name>NADP(+)</name>
        <dbReference type="ChEBI" id="CHEBI:58349"/>
    </ligand>
</feature>
<feature type="site" description="Critical for catalysis" evidence="10">
    <location>
        <position position="257"/>
    </location>
</feature>
<evidence type="ECO:0000256" key="1">
    <source>
        <dbReference type="ARBA" id="ARBA00022435"/>
    </source>
</evidence>
<dbReference type="GO" id="GO:0046872">
    <property type="term" value="F:metal ion binding"/>
    <property type="evidence" value="ECO:0007669"/>
    <property type="project" value="UniProtKB-KW"/>
</dbReference>
<feature type="binding site" evidence="11">
    <location>
        <position position="147"/>
    </location>
    <ligand>
        <name>D-threo-isocitrate</name>
        <dbReference type="ChEBI" id="CHEBI:15562"/>
    </ligand>
</feature>
<feature type="binding site" evidence="13">
    <location>
        <begin position="84"/>
        <end position="89"/>
    </location>
    <ligand>
        <name>NADP(+)</name>
        <dbReference type="ChEBI" id="CHEBI:58349"/>
    </ligand>
</feature>
<proteinExistence type="inferred from homology"/>
<dbReference type="SUPFAM" id="SSF53659">
    <property type="entry name" value="Isocitrate/Isopropylmalate dehydrogenase-like"/>
    <property type="match status" value="1"/>
</dbReference>
<dbReference type="Proteomes" id="UP000184432">
    <property type="component" value="Unassembled WGS sequence"/>
</dbReference>
<protein>
    <recommendedName>
        <fullName evidence="9">Isocitrate dehydrogenase [NADP]</fullName>
        <ecNumber evidence="9">1.1.1.42</ecNumber>
    </recommendedName>
    <alternativeName>
        <fullName evidence="9">Oxalosuccinate decarboxylase</fullName>
    </alternativeName>
</protein>
<dbReference type="OrthoDB" id="9807643at2"/>
<feature type="binding site" evidence="11">
    <location>
        <position position="549"/>
    </location>
    <ligand>
        <name>D-threo-isocitrate</name>
        <dbReference type="ChEBI" id="CHEBI:15562"/>
    </ligand>
</feature>
<evidence type="ECO:0000313" key="15">
    <source>
        <dbReference type="EMBL" id="SHJ03751.1"/>
    </source>
</evidence>
<evidence type="ECO:0000256" key="2">
    <source>
        <dbReference type="ARBA" id="ARBA00022532"/>
    </source>
</evidence>
<evidence type="ECO:0000256" key="7">
    <source>
        <dbReference type="ARBA" id="ARBA00023554"/>
    </source>
</evidence>
<evidence type="ECO:0000256" key="9">
    <source>
        <dbReference type="PIRNR" id="PIRNR009407"/>
    </source>
</evidence>
<dbReference type="GO" id="GO:0006099">
    <property type="term" value="P:tricarboxylic acid cycle"/>
    <property type="evidence" value="ECO:0007669"/>
    <property type="project" value="UniProtKB-KW"/>
</dbReference>
<gene>
    <name evidence="15" type="ORF">SAMN04488508_10517</name>
</gene>
<dbReference type="GO" id="GO:0006097">
    <property type="term" value="P:glyoxylate cycle"/>
    <property type="evidence" value="ECO:0007669"/>
    <property type="project" value="UniProtKB-KW"/>
</dbReference>
<dbReference type="EC" id="1.1.1.42" evidence="9"/>
<dbReference type="InterPro" id="IPR004436">
    <property type="entry name" value="Isocitrate_DH_NADP_mono"/>
</dbReference>
<feature type="binding site" evidence="12">
    <location>
        <position position="352"/>
    </location>
    <ligand>
        <name>Mg(2+)</name>
        <dbReference type="ChEBI" id="CHEBI:18420"/>
    </ligand>
</feature>
<comment type="cofactor">
    <cofactor evidence="12">
        <name>Mg(2+)</name>
        <dbReference type="ChEBI" id="CHEBI:18420"/>
    </cofactor>
    <cofactor evidence="12">
        <name>Mn(2+)</name>
        <dbReference type="ChEBI" id="CHEBI:29035"/>
    </cofactor>
    <text evidence="12">Binds 1 Mg(2+) or Mn(2+) ion per subunit.</text>
</comment>
<evidence type="ECO:0000256" key="14">
    <source>
        <dbReference type="SAM" id="MobiDB-lite"/>
    </source>
</evidence>
<organism evidence="15 16">
    <name type="scientific">Aquimarina spongiae</name>
    <dbReference type="NCBI Taxonomy" id="570521"/>
    <lineage>
        <taxon>Bacteria</taxon>
        <taxon>Pseudomonadati</taxon>
        <taxon>Bacteroidota</taxon>
        <taxon>Flavobacteriia</taxon>
        <taxon>Flavobacteriales</taxon>
        <taxon>Flavobacteriaceae</taxon>
        <taxon>Aquimarina</taxon>
    </lineage>
</organism>
<feature type="binding site" evidence="12">
    <location>
        <position position="550"/>
    </location>
    <ligand>
        <name>Mg(2+)</name>
        <dbReference type="ChEBI" id="CHEBI:18420"/>
    </ligand>
</feature>
<feature type="binding site" evidence="13">
    <location>
        <begin position="586"/>
        <end position="587"/>
    </location>
    <ligand>
        <name>NADP(+)</name>
        <dbReference type="ChEBI" id="CHEBI:58349"/>
    </ligand>
</feature>
<dbReference type="PIRSF" id="PIRSF009407">
    <property type="entry name" value="IDH_monmr"/>
    <property type="match status" value="1"/>
</dbReference>
<evidence type="ECO:0000256" key="3">
    <source>
        <dbReference type="ARBA" id="ARBA00022723"/>
    </source>
</evidence>
<feature type="binding site" evidence="12">
    <location>
        <position position="554"/>
    </location>
    <ligand>
        <name>Mg(2+)</name>
        <dbReference type="ChEBI" id="CHEBI:18420"/>
    </ligand>
</feature>
<evidence type="ECO:0000256" key="10">
    <source>
        <dbReference type="PIRSR" id="PIRSR009407-1"/>
    </source>
</evidence>
<evidence type="ECO:0000256" key="6">
    <source>
        <dbReference type="ARBA" id="ARBA00023002"/>
    </source>
</evidence>
<dbReference type="PANTHER" id="PTHR36999:SF1">
    <property type="entry name" value="ISOCITRATE DEHYDROGENASE (NADP(+))"/>
    <property type="match status" value="1"/>
</dbReference>
<keyword evidence="2 9" id="KW-0816">Tricarboxylic acid cycle</keyword>
<feature type="site" description="Critical for catalysis" evidence="10">
    <location>
        <position position="422"/>
    </location>
</feature>
<keyword evidence="1 9" id="KW-0329">Glyoxylate bypass</keyword>
<feature type="binding site" evidence="13">
    <location>
        <position position="137"/>
    </location>
    <ligand>
        <name>NADP(+)</name>
        <dbReference type="ChEBI" id="CHEBI:58349"/>
    </ligand>
</feature>
<keyword evidence="16" id="KW-1185">Reference proteome</keyword>
<evidence type="ECO:0000256" key="11">
    <source>
        <dbReference type="PIRSR" id="PIRSR009407-2"/>
    </source>
</evidence>